<dbReference type="EMBL" id="JARQWQ010000016">
    <property type="protein sequence ID" value="KAK2566647.1"/>
    <property type="molecule type" value="Genomic_DNA"/>
</dbReference>
<keyword evidence="1" id="KW-1133">Transmembrane helix</keyword>
<comment type="caution">
    <text evidence="3">The sequence shown here is derived from an EMBL/GenBank/DDBJ whole genome shotgun (WGS) entry which is preliminary data.</text>
</comment>
<evidence type="ECO:0000256" key="2">
    <source>
        <dbReference type="SAM" id="SignalP"/>
    </source>
</evidence>
<evidence type="ECO:0000313" key="4">
    <source>
        <dbReference type="Proteomes" id="UP001249851"/>
    </source>
</evidence>
<dbReference type="AlphaFoldDB" id="A0AAD9QSB7"/>
<evidence type="ECO:0000313" key="3">
    <source>
        <dbReference type="EMBL" id="KAK2566647.1"/>
    </source>
</evidence>
<gene>
    <name evidence="3" type="ORF">P5673_009307</name>
</gene>
<accession>A0AAD9QSB7</accession>
<feature type="signal peptide" evidence="2">
    <location>
        <begin position="1"/>
        <end position="20"/>
    </location>
</feature>
<reference evidence="3" key="1">
    <citation type="journal article" date="2023" name="G3 (Bethesda)">
        <title>Whole genome assembly and annotation of the endangered Caribbean coral Acropora cervicornis.</title>
        <authorList>
            <person name="Selwyn J.D."/>
            <person name="Vollmer S.V."/>
        </authorList>
    </citation>
    <scope>NUCLEOTIDE SEQUENCE</scope>
    <source>
        <strain evidence="3">K2</strain>
    </source>
</reference>
<evidence type="ECO:0000256" key="1">
    <source>
        <dbReference type="SAM" id="Phobius"/>
    </source>
</evidence>
<proteinExistence type="predicted"/>
<reference evidence="3" key="2">
    <citation type="journal article" date="2023" name="Science">
        <title>Genomic signatures of disease resistance in endangered staghorn corals.</title>
        <authorList>
            <person name="Vollmer S.V."/>
            <person name="Selwyn J.D."/>
            <person name="Despard B.A."/>
            <person name="Roesel C.L."/>
        </authorList>
    </citation>
    <scope>NUCLEOTIDE SEQUENCE</scope>
    <source>
        <strain evidence="3">K2</strain>
    </source>
</reference>
<feature type="transmembrane region" description="Helical" evidence="1">
    <location>
        <begin position="94"/>
        <end position="115"/>
    </location>
</feature>
<keyword evidence="1" id="KW-0812">Transmembrane</keyword>
<feature type="chain" id="PRO_5042199903" evidence="2">
    <location>
        <begin position="21"/>
        <end position="158"/>
    </location>
</feature>
<keyword evidence="1" id="KW-0472">Membrane</keyword>
<name>A0AAD9QSB7_ACRCE</name>
<keyword evidence="2" id="KW-0732">Signal</keyword>
<organism evidence="3 4">
    <name type="scientific">Acropora cervicornis</name>
    <name type="common">Staghorn coral</name>
    <dbReference type="NCBI Taxonomy" id="6130"/>
    <lineage>
        <taxon>Eukaryota</taxon>
        <taxon>Metazoa</taxon>
        <taxon>Cnidaria</taxon>
        <taxon>Anthozoa</taxon>
        <taxon>Hexacorallia</taxon>
        <taxon>Scleractinia</taxon>
        <taxon>Astrocoeniina</taxon>
        <taxon>Acroporidae</taxon>
        <taxon>Acropora</taxon>
    </lineage>
</organism>
<keyword evidence="4" id="KW-1185">Reference proteome</keyword>
<protein>
    <submittedName>
        <fullName evidence="3">Uncharacterized protein</fullName>
    </submittedName>
</protein>
<sequence>MARQFWLEVITLVVVSLVLGSRGSRKDSGTKLLDDLLEKVVDIIAKNDKCKGLDNKLPPGCSITEDCFRVTCAKKVDGKDISLKMKFNRCACLLYLRFQFSFEFCILCFIIVKSLKNSSHRYRLSKDVRIVGSAGGFLDFFRINFLLTTDVIICRCLP</sequence>
<dbReference type="Proteomes" id="UP001249851">
    <property type="component" value="Unassembled WGS sequence"/>
</dbReference>